<evidence type="ECO:0000313" key="3">
    <source>
        <dbReference type="RefSeq" id="XP_070330522.1"/>
    </source>
</evidence>
<dbReference type="GeneID" id="139037517"/>
<gene>
    <name evidence="3" type="primary">LOC139037517</name>
</gene>
<name>A0ABM4IRS9_ODOVR</name>
<feature type="region of interest" description="Disordered" evidence="1">
    <location>
        <begin position="44"/>
        <end position="104"/>
    </location>
</feature>
<keyword evidence="2" id="KW-1185">Reference proteome</keyword>
<proteinExistence type="predicted"/>
<organism evidence="2 3">
    <name type="scientific">Odocoileus virginianus</name>
    <name type="common">White-tailed deer</name>
    <dbReference type="NCBI Taxonomy" id="9874"/>
    <lineage>
        <taxon>Eukaryota</taxon>
        <taxon>Metazoa</taxon>
        <taxon>Chordata</taxon>
        <taxon>Craniata</taxon>
        <taxon>Vertebrata</taxon>
        <taxon>Euteleostomi</taxon>
        <taxon>Mammalia</taxon>
        <taxon>Eutheria</taxon>
        <taxon>Laurasiatheria</taxon>
        <taxon>Artiodactyla</taxon>
        <taxon>Ruminantia</taxon>
        <taxon>Pecora</taxon>
        <taxon>Cervidae</taxon>
        <taxon>Odocoileinae</taxon>
        <taxon>Odocoileus</taxon>
    </lineage>
</organism>
<reference evidence="3" key="2">
    <citation type="submission" date="2025-08" db="UniProtKB">
        <authorList>
            <consortium name="RefSeq"/>
        </authorList>
    </citation>
    <scope>IDENTIFICATION</scope>
    <source>
        <tissue evidence="3">Tongue muscle</tissue>
    </source>
</reference>
<evidence type="ECO:0000313" key="2">
    <source>
        <dbReference type="Proteomes" id="UP001652640"/>
    </source>
</evidence>
<feature type="compositionally biased region" description="Acidic residues" evidence="1">
    <location>
        <begin position="137"/>
        <end position="154"/>
    </location>
</feature>
<feature type="region of interest" description="Disordered" evidence="1">
    <location>
        <begin position="130"/>
        <end position="157"/>
    </location>
</feature>
<accession>A0ABM4IRS9</accession>
<dbReference type="RefSeq" id="XP_070330522.1">
    <property type="nucleotide sequence ID" value="XM_070474421.1"/>
</dbReference>
<sequence length="188" mass="21157">MGNLNCYFGGSCFRGERRNIHLKSRKSPTSWARIIHFWPHNRVHPINDSEEAPTEAVLEDLPSDRAEKAPPTPKEDATAGENSPPEDSLKDRAEEEASPISKVVSVESENECILESIYDSENKCSTGQMLESTYSSQDEDATDYYFESNEESDQESTSLHMSRYSLLLLLREALGSAVSKEDDMEEET</sequence>
<dbReference type="Proteomes" id="UP001652640">
    <property type="component" value="Chromosome 11"/>
</dbReference>
<protein>
    <submittedName>
        <fullName evidence="3">Uncharacterized protein isoform X3</fullName>
    </submittedName>
</protein>
<feature type="compositionally biased region" description="Basic and acidic residues" evidence="1">
    <location>
        <begin position="62"/>
        <end position="77"/>
    </location>
</feature>
<reference evidence="2" key="1">
    <citation type="journal article" date="2022" name="J. Hered.">
        <title>A De Novo Chromosome-Level Genome Assembly of the White-Tailed Deer, Odocoileus Virginianus.</title>
        <authorList>
            <person name="London E.W."/>
            <person name="Roca A.L."/>
            <person name="Novakofski J.E."/>
            <person name="Mateus-Pinilla N.E."/>
        </authorList>
    </citation>
    <scope>NUCLEOTIDE SEQUENCE [LARGE SCALE GENOMIC DNA]</scope>
</reference>
<evidence type="ECO:0000256" key="1">
    <source>
        <dbReference type="SAM" id="MobiDB-lite"/>
    </source>
</evidence>